<proteinExistence type="predicted"/>
<protein>
    <submittedName>
        <fullName evidence="2">Sulfotransferase</fullName>
    </submittedName>
</protein>
<evidence type="ECO:0000313" key="3">
    <source>
        <dbReference type="Proteomes" id="UP000077961"/>
    </source>
</evidence>
<gene>
    <name evidence="1" type="ORF">A6V36_28305</name>
    <name evidence="2" type="ORF">A6V37_25910</name>
</gene>
<dbReference type="InterPro" id="IPR052736">
    <property type="entry name" value="Stf3_sulfotransferase"/>
</dbReference>
<dbReference type="Proteomes" id="UP000078116">
    <property type="component" value="Unassembled WGS sequence"/>
</dbReference>
<dbReference type="Proteomes" id="UP000077961">
    <property type="component" value="Unassembled WGS sequence"/>
</dbReference>
<dbReference type="Gene3D" id="3.40.50.300">
    <property type="entry name" value="P-loop containing nucleotide triphosphate hydrolases"/>
    <property type="match status" value="1"/>
</dbReference>
<comment type="caution">
    <text evidence="2">The sequence shown here is derived from an EMBL/GenBank/DDBJ whole genome shotgun (WGS) entry which is preliminary data.</text>
</comment>
<keyword evidence="2" id="KW-0808">Transferase</keyword>
<reference evidence="3 4" key="1">
    <citation type="submission" date="2016-04" db="EMBL/GenBank/DDBJ databases">
        <title>Reclassification of Paraburkholderia panaciterrae (Farh et al. 2015) Dobritsa &amp; Samadpour 2016 as a later homotypic synonym of Paraburkholderia ginsengiterrae (Farh et al. 2015) Dobritsa &amp; Samadpour 2016.</title>
        <authorList>
            <person name="Dobritsa A.P."/>
            <person name="Kutumbaka K."/>
            <person name="Samadpour M."/>
        </authorList>
    </citation>
    <scope>NUCLEOTIDE SEQUENCE [LARGE SCALE GENOMIC DNA]</scope>
    <source>
        <strain evidence="2 4">DCY85</strain>
        <strain evidence="1 3">DCY85-1</strain>
    </source>
</reference>
<evidence type="ECO:0000313" key="1">
    <source>
        <dbReference type="EMBL" id="OAJ59242.1"/>
    </source>
</evidence>
<dbReference type="EMBL" id="LXKA01000232">
    <property type="protein sequence ID" value="OAJ60184.1"/>
    <property type="molecule type" value="Genomic_DNA"/>
</dbReference>
<organism evidence="2 4">
    <name type="scientific">Paraburkholderia ginsengiterrae</name>
    <dbReference type="NCBI Taxonomy" id="1462993"/>
    <lineage>
        <taxon>Bacteria</taxon>
        <taxon>Pseudomonadati</taxon>
        <taxon>Pseudomonadota</taxon>
        <taxon>Betaproteobacteria</taxon>
        <taxon>Burkholderiales</taxon>
        <taxon>Burkholderiaceae</taxon>
        <taxon>Paraburkholderia</taxon>
    </lineage>
</organism>
<dbReference type="RefSeq" id="WP_064267847.1">
    <property type="nucleotide sequence ID" value="NZ_LXJZ01000151.1"/>
</dbReference>
<dbReference type="STRING" id="1462993.A6V36_28305"/>
<dbReference type="Pfam" id="PF13469">
    <property type="entry name" value="Sulfotransfer_3"/>
    <property type="match status" value="1"/>
</dbReference>
<dbReference type="InterPro" id="IPR027417">
    <property type="entry name" value="P-loop_NTPase"/>
</dbReference>
<evidence type="ECO:0000313" key="2">
    <source>
        <dbReference type="EMBL" id="OAJ60184.1"/>
    </source>
</evidence>
<dbReference type="EMBL" id="LXJZ01000151">
    <property type="protein sequence ID" value="OAJ59242.1"/>
    <property type="molecule type" value="Genomic_DNA"/>
</dbReference>
<dbReference type="PANTHER" id="PTHR36451:SF1">
    <property type="entry name" value="OMEGA-HYDROXY-BETA-DIHYDROMENAQUINONE-9 SULFOTRANSFERASE STF3"/>
    <property type="match status" value="1"/>
</dbReference>
<dbReference type="PANTHER" id="PTHR36451">
    <property type="entry name" value="PAPS-DEPENDENT SULFOTRANSFERASE STF3"/>
    <property type="match status" value="1"/>
</dbReference>
<dbReference type="GO" id="GO:0016740">
    <property type="term" value="F:transferase activity"/>
    <property type="evidence" value="ECO:0007669"/>
    <property type="project" value="UniProtKB-KW"/>
</dbReference>
<accession>A0A1A9N6Y4</accession>
<evidence type="ECO:0000313" key="4">
    <source>
        <dbReference type="Proteomes" id="UP000078116"/>
    </source>
</evidence>
<dbReference type="SUPFAM" id="SSF52540">
    <property type="entry name" value="P-loop containing nucleoside triphosphate hydrolases"/>
    <property type="match status" value="1"/>
</dbReference>
<dbReference type="OrthoDB" id="9777890at2"/>
<keyword evidence="3" id="KW-1185">Reference proteome</keyword>
<sequence length="409" mass="46303">MTTGAAIEHKLEVDHLLALAIERSGGLTDFGSGNYREALDVLFDSLNREANLSAQGEALLHDKVLAQLVNRLVIEDYCRRYPEILAQSIDDPLVIVGLPRTGTTLLQRVLAVDPRFHSAAWWETRYPAPRHDETLENPASRIGLACAEVDLMIRYIPQILAIHPLDAMQPDEEFMLMEHSFMCAMDSYANVPSYTAWLAQQDQTSVYEYLKKMLQFLQWQKRQRGVPAASRWILKTPQHLHTLELLFKVFPGAQVVLTHRDPAMTIPSMASMAHTLWKMYADNPDARVVGNQWSSQMRRAVHHAMEVRATLPDERFLDIRFEDTVTDPFGVIESVYRFAGLPLTNEVREAMAAWLAGNSRDKRAAHGYTLAEFGLSVEQLRQDFAPYRQRHILPAADAADPADVAHVAH</sequence>
<name>A0A1A9N6Y4_9BURK</name>
<dbReference type="AlphaFoldDB" id="A0A1A9N6Y4"/>